<dbReference type="PANTHER" id="PTHR45757">
    <property type="entry name" value="PROTEIN CBG23364-RELATED"/>
    <property type="match status" value="1"/>
</dbReference>
<keyword evidence="1" id="KW-0472">Membrane</keyword>
<evidence type="ECO:0008006" key="4">
    <source>
        <dbReference type="Google" id="ProtNLM"/>
    </source>
</evidence>
<protein>
    <recommendedName>
        <fullName evidence="4">Major facilitator superfamily (MFS) profile domain-containing protein</fullName>
    </recommendedName>
</protein>
<dbReference type="PANTHER" id="PTHR45757:SF3">
    <property type="entry name" value="MFS DOMAIN-CONTAINING PROTEIN"/>
    <property type="match status" value="1"/>
</dbReference>
<proteinExistence type="predicted"/>
<dbReference type="GO" id="GO:0016020">
    <property type="term" value="C:membrane"/>
    <property type="evidence" value="ECO:0007669"/>
    <property type="project" value="TreeGrafter"/>
</dbReference>
<keyword evidence="1" id="KW-0812">Transmembrane</keyword>
<feature type="transmembrane region" description="Helical" evidence="1">
    <location>
        <begin position="66"/>
        <end position="86"/>
    </location>
</feature>
<dbReference type="Gene3D" id="1.20.1250.20">
    <property type="entry name" value="MFS general substrate transporter like domains"/>
    <property type="match status" value="1"/>
</dbReference>
<evidence type="ECO:0000313" key="3">
    <source>
        <dbReference type="Proteomes" id="UP000053660"/>
    </source>
</evidence>
<dbReference type="AlphaFoldDB" id="A0A0B1SCX9"/>
<accession>A0A0B1SCX9</accession>
<dbReference type="EMBL" id="KN590267">
    <property type="protein sequence ID" value="KHJ81407.1"/>
    <property type="molecule type" value="Genomic_DNA"/>
</dbReference>
<evidence type="ECO:0000313" key="2">
    <source>
        <dbReference type="EMBL" id="KHJ81407.1"/>
    </source>
</evidence>
<dbReference type="InterPro" id="IPR036259">
    <property type="entry name" value="MFS_trans_sf"/>
</dbReference>
<feature type="non-terminal residue" evidence="2">
    <location>
        <position position="103"/>
    </location>
</feature>
<dbReference type="Proteomes" id="UP000053660">
    <property type="component" value="Unassembled WGS sequence"/>
</dbReference>
<gene>
    <name evidence="2" type="ORF">OESDEN_18907</name>
</gene>
<dbReference type="OrthoDB" id="5862727at2759"/>
<evidence type="ECO:0000256" key="1">
    <source>
        <dbReference type="SAM" id="Phobius"/>
    </source>
</evidence>
<keyword evidence="3" id="KW-1185">Reference proteome</keyword>
<sequence length="103" mass="11480">MTGEEARGKQAMCGAFRYCILISSALCLTSVLSNMNTYNFTKICMIPKNDSELDPAKDYNKLQQSWLQACVAIGALAASIPYTYMFQRYTKKWVFLSAGIISA</sequence>
<organism evidence="2 3">
    <name type="scientific">Oesophagostomum dentatum</name>
    <name type="common">Nodular worm</name>
    <dbReference type="NCBI Taxonomy" id="61180"/>
    <lineage>
        <taxon>Eukaryota</taxon>
        <taxon>Metazoa</taxon>
        <taxon>Ecdysozoa</taxon>
        <taxon>Nematoda</taxon>
        <taxon>Chromadorea</taxon>
        <taxon>Rhabditida</taxon>
        <taxon>Rhabditina</taxon>
        <taxon>Rhabditomorpha</taxon>
        <taxon>Strongyloidea</taxon>
        <taxon>Strongylidae</taxon>
        <taxon>Oesophagostomum</taxon>
    </lineage>
</organism>
<feature type="transmembrane region" description="Helical" evidence="1">
    <location>
        <begin position="12"/>
        <end position="32"/>
    </location>
</feature>
<name>A0A0B1SCX9_OESDE</name>
<keyword evidence="1" id="KW-1133">Transmembrane helix</keyword>
<dbReference type="SUPFAM" id="SSF103473">
    <property type="entry name" value="MFS general substrate transporter"/>
    <property type="match status" value="1"/>
</dbReference>
<reference evidence="2 3" key="1">
    <citation type="submission" date="2014-03" db="EMBL/GenBank/DDBJ databases">
        <title>Draft genome of the hookworm Oesophagostomum dentatum.</title>
        <authorList>
            <person name="Mitreva M."/>
        </authorList>
    </citation>
    <scope>NUCLEOTIDE SEQUENCE [LARGE SCALE GENOMIC DNA]</scope>
    <source>
        <strain evidence="2 3">OD-Hann</strain>
    </source>
</reference>